<dbReference type="InterPro" id="IPR018097">
    <property type="entry name" value="EGF_Ca-bd_CS"/>
</dbReference>
<keyword evidence="2" id="KW-0964">Secreted</keyword>
<reference evidence="16" key="3">
    <citation type="submission" date="2015-06" db="UniProtKB">
        <authorList>
            <consortium name="EnsemblMetazoa"/>
        </authorList>
    </citation>
    <scope>IDENTIFICATION</scope>
</reference>
<evidence type="ECO:0000259" key="14">
    <source>
        <dbReference type="PROSITE" id="PS51212"/>
    </source>
</evidence>
<keyword evidence="9" id="KW-0472">Membrane</keyword>
<evidence type="ECO:0000256" key="9">
    <source>
        <dbReference type="SAM" id="Phobius"/>
    </source>
</evidence>
<dbReference type="Gene3D" id="2.10.25.10">
    <property type="entry name" value="Laminin"/>
    <property type="match status" value="3"/>
</dbReference>
<sequence>MKHIITSVCLILLLMLCVYGQNTNLALRKPIYASSVYSNEYRPEEAVDGIKKEYGNMANTADGSAGWFVIDLQKKYRVLYVTMYPRERVNGFSVGLTNNFNSATNVSLIKNELCATSTKQFQKPDLETLYCKKPYLRSRYVMLQQAVTSGEFNVEELEVYGSEIYDDNHLGCYSNIEGTHKLDVAAVEQCSTQCTAYQFFVIKNGKECSCLSYTSLPSPLISSPLSNCNLTCSDDGYMCGGFSYYSLYSVKDCALNAAPASSSPSPTTLPPQLDLLSSGQCIITTHCSAGATAGSDVCPSQSCVTGWNGDVCDDRDCSVNSGSCGVHTCVSVTTGGTNTMSECQCKEGYYKTTYREDCKDLNECMYPSLNKCDNATTSCSNTAGSYECACLSGYEKKSDIYSCQDIDECKSSSLNKCNTTSTFCENTVGSYKCTCIEGFQQILNNNYSCNDIDECLTTCKQEFESCVNTGGSHSCECISGYERDNKDTCIAAPNKAAIIGGVVGGFFGLLLIIGVIVGVIFCLRKRRKE</sequence>
<dbReference type="PROSITE" id="PS51212">
    <property type="entry name" value="WSC"/>
    <property type="match status" value="1"/>
</dbReference>
<keyword evidence="3 8" id="KW-0245">EGF-like domain</keyword>
<evidence type="ECO:0000256" key="5">
    <source>
        <dbReference type="ARBA" id="ARBA00022737"/>
    </source>
</evidence>
<evidence type="ECO:0000259" key="11">
    <source>
        <dbReference type="PROSITE" id="PS50022"/>
    </source>
</evidence>
<dbReference type="InterPro" id="IPR049883">
    <property type="entry name" value="NOTCH1_EGF-like"/>
</dbReference>
<evidence type="ECO:0008006" key="18">
    <source>
        <dbReference type="Google" id="ProtNLM"/>
    </source>
</evidence>
<dbReference type="InterPro" id="IPR002889">
    <property type="entry name" value="WSC_carb-bd"/>
</dbReference>
<dbReference type="GO" id="GO:0005576">
    <property type="term" value="C:extracellular region"/>
    <property type="evidence" value="ECO:0007669"/>
    <property type="project" value="UniProtKB-SubCell"/>
</dbReference>
<feature type="chain" id="PRO_5010980022" description="EGF-like domain-containing protein" evidence="10">
    <location>
        <begin position="21"/>
        <end position="529"/>
    </location>
</feature>
<evidence type="ECO:0000313" key="16">
    <source>
        <dbReference type="EnsemblMetazoa" id="HelroP163146"/>
    </source>
</evidence>
<feature type="transmembrane region" description="Helical" evidence="9">
    <location>
        <begin position="496"/>
        <end position="523"/>
    </location>
</feature>
<dbReference type="InterPro" id="IPR001881">
    <property type="entry name" value="EGF-like_Ca-bd_dom"/>
</dbReference>
<dbReference type="SMART" id="SM00179">
    <property type="entry name" value="EGF_CA"/>
    <property type="match status" value="3"/>
</dbReference>
<dbReference type="RefSeq" id="XP_009025357.1">
    <property type="nucleotide sequence ID" value="XM_009027109.1"/>
</dbReference>
<dbReference type="InterPro" id="IPR009030">
    <property type="entry name" value="Growth_fac_rcpt_cys_sf"/>
</dbReference>
<comment type="caution">
    <text evidence="8">Lacks conserved residue(s) required for the propagation of feature annotation.</text>
</comment>
<dbReference type="SUPFAM" id="SSF49785">
    <property type="entry name" value="Galactose-binding domain-like"/>
    <property type="match status" value="1"/>
</dbReference>
<dbReference type="PANTHER" id="PTHR47333:SF4">
    <property type="entry name" value="EGF-LIKE DOMAIN-CONTAINING PROTEIN"/>
    <property type="match status" value="1"/>
</dbReference>
<feature type="domain" description="EGF-like" evidence="12">
    <location>
        <begin position="451"/>
        <end position="490"/>
    </location>
</feature>
<evidence type="ECO:0000256" key="4">
    <source>
        <dbReference type="ARBA" id="ARBA00022729"/>
    </source>
</evidence>
<feature type="domain" description="Apple" evidence="13">
    <location>
        <begin position="194"/>
        <end position="281"/>
    </location>
</feature>
<evidence type="ECO:0000256" key="10">
    <source>
        <dbReference type="SAM" id="SignalP"/>
    </source>
</evidence>
<feature type="signal peptide" evidence="10">
    <location>
        <begin position="1"/>
        <end position="20"/>
    </location>
</feature>
<dbReference type="AlphaFoldDB" id="T1ETQ4"/>
<evidence type="ECO:0000259" key="12">
    <source>
        <dbReference type="PROSITE" id="PS50026"/>
    </source>
</evidence>
<dbReference type="PROSITE" id="PS50026">
    <property type="entry name" value="EGF_3"/>
    <property type="match status" value="1"/>
</dbReference>
<dbReference type="OMA" id="GNMANTA"/>
<dbReference type="PROSITE" id="PS50948">
    <property type="entry name" value="PAN"/>
    <property type="match status" value="1"/>
</dbReference>
<dbReference type="InterPro" id="IPR000152">
    <property type="entry name" value="EGF-type_Asp/Asn_hydroxyl_site"/>
</dbReference>
<keyword evidence="9" id="KW-0812">Transmembrane</keyword>
<dbReference type="InterPro" id="IPR008979">
    <property type="entry name" value="Galactose-bd-like_sf"/>
</dbReference>
<dbReference type="STRING" id="6412.T1ETQ4"/>
<dbReference type="EnsemblMetazoa" id="HelroT163146">
    <property type="protein sequence ID" value="HelroP163146"/>
    <property type="gene ID" value="HelroG163146"/>
</dbReference>
<dbReference type="EMBL" id="KB097495">
    <property type="protein sequence ID" value="ESN96118.1"/>
    <property type="molecule type" value="Genomic_DNA"/>
</dbReference>
<dbReference type="SMART" id="SM00321">
    <property type="entry name" value="WSC"/>
    <property type="match status" value="1"/>
</dbReference>
<dbReference type="HOGENOM" id="CLU_515162_0_0_1"/>
<feature type="domain" description="WSC" evidence="14">
    <location>
        <begin position="166"/>
        <end position="251"/>
    </location>
</feature>
<keyword evidence="17" id="KW-1185">Reference proteome</keyword>
<evidence type="ECO:0000256" key="8">
    <source>
        <dbReference type="PROSITE-ProRule" id="PRU00076"/>
    </source>
</evidence>
<dbReference type="InParanoid" id="T1ETQ4"/>
<feature type="domain" description="F5/8 type C" evidence="11">
    <location>
        <begin position="14"/>
        <end position="162"/>
    </location>
</feature>
<evidence type="ECO:0000256" key="1">
    <source>
        <dbReference type="ARBA" id="ARBA00004613"/>
    </source>
</evidence>
<keyword evidence="6" id="KW-1015">Disulfide bond</keyword>
<dbReference type="InterPro" id="IPR000421">
    <property type="entry name" value="FA58C"/>
</dbReference>
<dbReference type="InterPro" id="IPR000742">
    <property type="entry name" value="EGF"/>
</dbReference>
<dbReference type="EMBL" id="AMQM01001304">
    <property type="status" value="NOT_ANNOTATED_CDS"/>
    <property type="molecule type" value="Genomic_DNA"/>
</dbReference>
<proteinExistence type="predicted"/>
<reference evidence="17" key="1">
    <citation type="submission" date="2012-12" db="EMBL/GenBank/DDBJ databases">
        <authorList>
            <person name="Hellsten U."/>
            <person name="Grimwood J."/>
            <person name="Chapman J.A."/>
            <person name="Shapiro H."/>
            <person name="Aerts A."/>
            <person name="Otillar R.P."/>
            <person name="Terry A.Y."/>
            <person name="Boore J.L."/>
            <person name="Simakov O."/>
            <person name="Marletaz F."/>
            <person name="Cho S.-J."/>
            <person name="Edsinger-Gonzales E."/>
            <person name="Havlak P."/>
            <person name="Kuo D.-H."/>
            <person name="Larsson T."/>
            <person name="Lv J."/>
            <person name="Arendt D."/>
            <person name="Savage R."/>
            <person name="Osoegawa K."/>
            <person name="de Jong P."/>
            <person name="Lindberg D.R."/>
            <person name="Seaver E.C."/>
            <person name="Weisblat D.A."/>
            <person name="Putnam N.H."/>
            <person name="Grigoriev I.V."/>
            <person name="Rokhsar D.S."/>
        </authorList>
    </citation>
    <scope>NUCLEOTIDE SEQUENCE</scope>
</reference>
<dbReference type="CDD" id="cd00054">
    <property type="entry name" value="EGF_CA"/>
    <property type="match status" value="1"/>
</dbReference>
<gene>
    <name evidence="16" type="primary">20199954</name>
    <name evidence="15" type="ORF">HELRODRAFT_163146</name>
</gene>
<dbReference type="KEGG" id="hro:HELRODRAFT_163146"/>
<comment type="subcellular location">
    <subcellularLocation>
        <location evidence="1">Secreted</location>
    </subcellularLocation>
</comment>
<dbReference type="Pfam" id="PF07645">
    <property type="entry name" value="EGF_CA"/>
    <property type="match status" value="3"/>
</dbReference>
<dbReference type="GO" id="GO:0005509">
    <property type="term" value="F:calcium ion binding"/>
    <property type="evidence" value="ECO:0007669"/>
    <property type="project" value="InterPro"/>
</dbReference>
<dbReference type="Gene3D" id="2.60.120.260">
    <property type="entry name" value="Galactose-binding domain-like"/>
    <property type="match status" value="1"/>
</dbReference>
<protein>
    <recommendedName>
        <fullName evidence="18">EGF-like domain-containing protein</fullName>
    </recommendedName>
</protein>
<evidence type="ECO:0000256" key="3">
    <source>
        <dbReference type="ARBA" id="ARBA00022536"/>
    </source>
</evidence>
<dbReference type="CTD" id="20199954"/>
<dbReference type="PANTHER" id="PTHR47333">
    <property type="entry name" value="VON WILLEBRAND FACTOR C AND EGF DOMAIN-CONTAINING PROTEIN"/>
    <property type="match status" value="1"/>
</dbReference>
<evidence type="ECO:0000256" key="7">
    <source>
        <dbReference type="ARBA" id="ARBA00023180"/>
    </source>
</evidence>
<dbReference type="GeneID" id="20199954"/>
<reference evidence="15 17" key="2">
    <citation type="journal article" date="2013" name="Nature">
        <title>Insights into bilaterian evolution from three spiralian genomes.</title>
        <authorList>
            <person name="Simakov O."/>
            <person name="Marletaz F."/>
            <person name="Cho S.J."/>
            <person name="Edsinger-Gonzales E."/>
            <person name="Havlak P."/>
            <person name="Hellsten U."/>
            <person name="Kuo D.H."/>
            <person name="Larsson T."/>
            <person name="Lv J."/>
            <person name="Arendt D."/>
            <person name="Savage R."/>
            <person name="Osoegawa K."/>
            <person name="de Jong P."/>
            <person name="Grimwood J."/>
            <person name="Chapman J.A."/>
            <person name="Shapiro H."/>
            <person name="Aerts A."/>
            <person name="Otillar R.P."/>
            <person name="Terry A.Y."/>
            <person name="Boore J.L."/>
            <person name="Grigoriev I.V."/>
            <person name="Lindberg D.R."/>
            <person name="Seaver E.C."/>
            <person name="Weisblat D.A."/>
            <person name="Putnam N.H."/>
            <person name="Rokhsar D.S."/>
        </authorList>
    </citation>
    <scope>NUCLEOTIDE SEQUENCE</scope>
</reference>
<keyword evidence="4 10" id="KW-0732">Signal</keyword>
<evidence type="ECO:0000313" key="17">
    <source>
        <dbReference type="Proteomes" id="UP000015101"/>
    </source>
</evidence>
<evidence type="ECO:0000313" key="15">
    <source>
        <dbReference type="EMBL" id="ESN96118.1"/>
    </source>
</evidence>
<dbReference type="OrthoDB" id="41109at2759"/>
<accession>T1ETQ4</accession>
<dbReference type="eggNOG" id="KOG1217">
    <property type="taxonomic scope" value="Eukaryota"/>
</dbReference>
<dbReference type="PROSITE" id="PS01186">
    <property type="entry name" value="EGF_2"/>
    <property type="match status" value="2"/>
</dbReference>
<dbReference type="PROSITE" id="PS01187">
    <property type="entry name" value="EGF_CA"/>
    <property type="match status" value="1"/>
</dbReference>
<dbReference type="SMART" id="SM00181">
    <property type="entry name" value="EGF"/>
    <property type="match status" value="4"/>
</dbReference>
<name>T1ETQ4_HELRO</name>
<dbReference type="PROSITE" id="PS50022">
    <property type="entry name" value="FA58C_3"/>
    <property type="match status" value="1"/>
</dbReference>
<dbReference type="FunFam" id="2.10.25.10:FF:000014">
    <property type="entry name" value="Latent-transforming growth factor beta-binding protein 3"/>
    <property type="match status" value="1"/>
</dbReference>
<keyword evidence="7" id="KW-0325">Glycoprotein</keyword>
<dbReference type="InterPro" id="IPR052080">
    <property type="entry name" value="vWF_C/EGF_Fibrillin"/>
</dbReference>
<evidence type="ECO:0000256" key="6">
    <source>
        <dbReference type="ARBA" id="ARBA00023157"/>
    </source>
</evidence>
<dbReference type="InterPro" id="IPR003609">
    <property type="entry name" value="Pan_app"/>
</dbReference>
<evidence type="ECO:0000259" key="13">
    <source>
        <dbReference type="PROSITE" id="PS50948"/>
    </source>
</evidence>
<dbReference type="Proteomes" id="UP000015101">
    <property type="component" value="Unassembled WGS sequence"/>
</dbReference>
<dbReference type="PROSITE" id="PS00010">
    <property type="entry name" value="ASX_HYDROXYL"/>
    <property type="match status" value="1"/>
</dbReference>
<keyword evidence="5" id="KW-0677">Repeat</keyword>
<organism evidence="16 17">
    <name type="scientific">Helobdella robusta</name>
    <name type="common">Californian leech</name>
    <dbReference type="NCBI Taxonomy" id="6412"/>
    <lineage>
        <taxon>Eukaryota</taxon>
        <taxon>Metazoa</taxon>
        <taxon>Spiralia</taxon>
        <taxon>Lophotrochozoa</taxon>
        <taxon>Annelida</taxon>
        <taxon>Clitellata</taxon>
        <taxon>Hirudinea</taxon>
        <taxon>Rhynchobdellida</taxon>
        <taxon>Glossiphoniidae</taxon>
        <taxon>Helobdella</taxon>
    </lineage>
</organism>
<dbReference type="SUPFAM" id="SSF57184">
    <property type="entry name" value="Growth factor receptor domain"/>
    <property type="match status" value="1"/>
</dbReference>
<keyword evidence="9" id="KW-1133">Transmembrane helix</keyword>
<evidence type="ECO:0000256" key="2">
    <source>
        <dbReference type="ARBA" id="ARBA00022525"/>
    </source>
</evidence>